<proteinExistence type="predicted"/>
<organism evidence="2">
    <name type="scientific">Sesamum latifolium</name>
    <dbReference type="NCBI Taxonomy" id="2727402"/>
    <lineage>
        <taxon>Eukaryota</taxon>
        <taxon>Viridiplantae</taxon>
        <taxon>Streptophyta</taxon>
        <taxon>Embryophyta</taxon>
        <taxon>Tracheophyta</taxon>
        <taxon>Spermatophyta</taxon>
        <taxon>Magnoliopsida</taxon>
        <taxon>eudicotyledons</taxon>
        <taxon>Gunneridae</taxon>
        <taxon>Pentapetalae</taxon>
        <taxon>asterids</taxon>
        <taxon>lamiids</taxon>
        <taxon>Lamiales</taxon>
        <taxon>Pedaliaceae</taxon>
        <taxon>Sesamum</taxon>
    </lineage>
</organism>
<gene>
    <name evidence="2" type="ORF">Slati_1439500</name>
</gene>
<dbReference type="EMBL" id="JACGWN010000005">
    <property type="protein sequence ID" value="KAL0448831.1"/>
    <property type="molecule type" value="Genomic_DNA"/>
</dbReference>
<sequence>MPWEELEGIVSSHLVKFSYVRSSFPDLRRPPIPQSKTQRRKLEEKVERLGAENAKLKEGKKEATSCCEQLEKDFKRLQKEVAGHEGAFAKAIEKAMLDFPKTEVGQR</sequence>
<name>A0AAW2X7B6_9LAMI</name>
<feature type="coiled-coil region" evidence="1">
    <location>
        <begin position="32"/>
        <end position="87"/>
    </location>
</feature>
<comment type="caution">
    <text evidence="2">The sequence shown here is derived from an EMBL/GenBank/DDBJ whole genome shotgun (WGS) entry which is preliminary data.</text>
</comment>
<protein>
    <submittedName>
        <fullName evidence="2">Uncharacterized protein</fullName>
    </submittedName>
</protein>
<accession>A0AAW2X7B6</accession>
<reference evidence="2" key="1">
    <citation type="submission" date="2020-06" db="EMBL/GenBank/DDBJ databases">
        <authorList>
            <person name="Li T."/>
            <person name="Hu X."/>
            <person name="Zhang T."/>
            <person name="Song X."/>
            <person name="Zhang H."/>
            <person name="Dai N."/>
            <person name="Sheng W."/>
            <person name="Hou X."/>
            <person name="Wei L."/>
        </authorList>
    </citation>
    <scope>NUCLEOTIDE SEQUENCE</scope>
    <source>
        <strain evidence="2">KEN1</strain>
        <tissue evidence="2">Leaf</tissue>
    </source>
</reference>
<keyword evidence="1" id="KW-0175">Coiled coil</keyword>
<reference evidence="2" key="2">
    <citation type="journal article" date="2024" name="Plant">
        <title>Genomic evolution and insights into agronomic trait innovations of Sesamum species.</title>
        <authorList>
            <person name="Miao H."/>
            <person name="Wang L."/>
            <person name="Qu L."/>
            <person name="Liu H."/>
            <person name="Sun Y."/>
            <person name="Le M."/>
            <person name="Wang Q."/>
            <person name="Wei S."/>
            <person name="Zheng Y."/>
            <person name="Lin W."/>
            <person name="Duan Y."/>
            <person name="Cao H."/>
            <person name="Xiong S."/>
            <person name="Wang X."/>
            <person name="Wei L."/>
            <person name="Li C."/>
            <person name="Ma Q."/>
            <person name="Ju M."/>
            <person name="Zhao R."/>
            <person name="Li G."/>
            <person name="Mu C."/>
            <person name="Tian Q."/>
            <person name="Mei H."/>
            <person name="Zhang T."/>
            <person name="Gao T."/>
            <person name="Zhang H."/>
        </authorList>
    </citation>
    <scope>NUCLEOTIDE SEQUENCE</scope>
    <source>
        <strain evidence="2">KEN1</strain>
    </source>
</reference>
<dbReference type="AlphaFoldDB" id="A0AAW2X7B6"/>
<evidence type="ECO:0000256" key="1">
    <source>
        <dbReference type="SAM" id="Coils"/>
    </source>
</evidence>
<evidence type="ECO:0000313" key="2">
    <source>
        <dbReference type="EMBL" id="KAL0448831.1"/>
    </source>
</evidence>